<dbReference type="Gene3D" id="1.20.1250.20">
    <property type="entry name" value="MFS general substrate transporter like domains"/>
    <property type="match status" value="1"/>
</dbReference>
<keyword evidence="3 7" id="KW-0813">Transport</keyword>
<dbReference type="PANTHER" id="PTHR48022:SF10">
    <property type="entry name" value="MAJOR FACILITATOR SUPERFAMILY (MFS) PROFILE DOMAIN-CONTAINING PROTEIN"/>
    <property type="match status" value="1"/>
</dbReference>
<evidence type="ECO:0000313" key="11">
    <source>
        <dbReference type="Proteomes" id="UP000053342"/>
    </source>
</evidence>
<dbReference type="InterPro" id="IPR005829">
    <property type="entry name" value="Sugar_transporter_CS"/>
</dbReference>
<evidence type="ECO:0000259" key="9">
    <source>
        <dbReference type="PROSITE" id="PS50850"/>
    </source>
</evidence>
<organism evidence="10 11">
    <name type="scientific">Exophiala oligosperma</name>
    <dbReference type="NCBI Taxonomy" id="215243"/>
    <lineage>
        <taxon>Eukaryota</taxon>
        <taxon>Fungi</taxon>
        <taxon>Dikarya</taxon>
        <taxon>Ascomycota</taxon>
        <taxon>Pezizomycotina</taxon>
        <taxon>Eurotiomycetes</taxon>
        <taxon>Chaetothyriomycetidae</taxon>
        <taxon>Chaetothyriales</taxon>
        <taxon>Herpotrichiellaceae</taxon>
        <taxon>Exophiala</taxon>
    </lineage>
</organism>
<feature type="transmembrane region" description="Helical" evidence="8">
    <location>
        <begin position="313"/>
        <end position="333"/>
    </location>
</feature>
<dbReference type="InterPro" id="IPR050360">
    <property type="entry name" value="MFS_Sugar_Transporters"/>
</dbReference>
<dbReference type="NCBIfam" id="TIGR00879">
    <property type="entry name" value="SP"/>
    <property type="match status" value="1"/>
</dbReference>
<feature type="transmembrane region" description="Helical" evidence="8">
    <location>
        <begin position="193"/>
        <end position="210"/>
    </location>
</feature>
<dbReference type="GO" id="GO:0016020">
    <property type="term" value="C:membrane"/>
    <property type="evidence" value="ECO:0007669"/>
    <property type="project" value="UniProtKB-SubCell"/>
</dbReference>
<dbReference type="PROSITE" id="PS00217">
    <property type="entry name" value="SUGAR_TRANSPORT_2"/>
    <property type="match status" value="1"/>
</dbReference>
<feature type="transmembrane region" description="Helical" evidence="8">
    <location>
        <begin position="100"/>
        <end position="123"/>
    </location>
</feature>
<keyword evidence="4 8" id="KW-0812">Transmembrane</keyword>
<comment type="similarity">
    <text evidence="2 7">Belongs to the major facilitator superfamily. Sugar transporter (TC 2.A.1.1) family.</text>
</comment>
<name>A0A0D2D7W3_9EURO</name>
<feature type="transmembrane region" description="Helical" evidence="8">
    <location>
        <begin position="342"/>
        <end position="363"/>
    </location>
</feature>
<sequence length="522" mass="56445">MADHTGPSGTMYTRSAKRVLGYCMLVGMLAVTQGLDIAQTSGFLAMPRFNQDFGRWNEAAQGHVITAGQQTEMFGILLAGAVVSSAASGWVGTHWGRRTGIFVGALTGFINPIIQATVTTWAGLMVGKFISGFGIGLGQTFVIPYWAETTPAHLRGLVLVSLQGIINIFTLVGSCVNEGTHDLTTRWAYRGPLLTELLAPLILLVAIYWIPETPRFYASHGRPDDAFDSMRKIRGPTYPEEEIQDEVKEVIAMDRIEKELEGSARWIDLFRGTDLRRTVVSVIAITCQEFSGISFITGYGTYFFSISGVNNPFVISVITGICGIAGSAAAFALIKFCGRRPILIYGAAAQGTSMLTFAIVAVAAPGSHAAAQCLAAFVSLFIFSYGATWGAVGPVVLGELSSTKLRSKTISLCYIAGWSADILIICGTPYLIGADYANLGAKVGFIYGGIAILVVIWTFFFLPETKDRTLEEIDEMFMNKVPARQFKNYVITKNVQGLSVQDQIDHIGEKALVSVETVENRA</sequence>
<dbReference type="EMBL" id="KN847340">
    <property type="protein sequence ID" value="KIW39238.1"/>
    <property type="molecule type" value="Genomic_DNA"/>
</dbReference>
<dbReference type="FunFam" id="1.20.1250.20:FF:000078">
    <property type="entry name" value="MFS maltose transporter, putative"/>
    <property type="match status" value="1"/>
</dbReference>
<protein>
    <recommendedName>
        <fullName evidence="9">Major facilitator superfamily (MFS) profile domain-containing protein</fullName>
    </recommendedName>
</protein>
<feature type="domain" description="Major facilitator superfamily (MFS) profile" evidence="9">
    <location>
        <begin position="22"/>
        <end position="466"/>
    </location>
</feature>
<keyword evidence="5 8" id="KW-1133">Transmembrane helix</keyword>
<evidence type="ECO:0000256" key="6">
    <source>
        <dbReference type="ARBA" id="ARBA00023136"/>
    </source>
</evidence>
<feature type="transmembrane region" description="Helical" evidence="8">
    <location>
        <begin position="154"/>
        <end position="173"/>
    </location>
</feature>
<dbReference type="InterPro" id="IPR036259">
    <property type="entry name" value="MFS_trans_sf"/>
</dbReference>
<dbReference type="AlphaFoldDB" id="A0A0D2D7W3"/>
<dbReference type="SUPFAM" id="SSF103473">
    <property type="entry name" value="MFS general substrate transporter"/>
    <property type="match status" value="1"/>
</dbReference>
<evidence type="ECO:0000313" key="10">
    <source>
        <dbReference type="EMBL" id="KIW39238.1"/>
    </source>
</evidence>
<evidence type="ECO:0000256" key="8">
    <source>
        <dbReference type="SAM" id="Phobius"/>
    </source>
</evidence>
<feature type="transmembrane region" description="Helical" evidence="8">
    <location>
        <begin position="19"/>
        <end position="38"/>
    </location>
</feature>
<evidence type="ECO:0000256" key="7">
    <source>
        <dbReference type="RuleBase" id="RU003346"/>
    </source>
</evidence>
<evidence type="ECO:0000256" key="5">
    <source>
        <dbReference type="ARBA" id="ARBA00022989"/>
    </source>
</evidence>
<feature type="transmembrane region" description="Helical" evidence="8">
    <location>
        <begin position="279"/>
        <end position="301"/>
    </location>
</feature>
<dbReference type="InterPro" id="IPR005828">
    <property type="entry name" value="MFS_sugar_transport-like"/>
</dbReference>
<feature type="transmembrane region" description="Helical" evidence="8">
    <location>
        <begin position="73"/>
        <end position="93"/>
    </location>
</feature>
<dbReference type="GeneID" id="27361102"/>
<evidence type="ECO:0000256" key="2">
    <source>
        <dbReference type="ARBA" id="ARBA00010992"/>
    </source>
</evidence>
<dbReference type="OrthoDB" id="6133115at2759"/>
<feature type="transmembrane region" description="Helical" evidence="8">
    <location>
        <begin position="409"/>
        <end position="432"/>
    </location>
</feature>
<dbReference type="VEuPathDB" id="FungiDB:PV06_09028"/>
<keyword evidence="11" id="KW-1185">Reference proteome</keyword>
<dbReference type="PANTHER" id="PTHR48022">
    <property type="entry name" value="PLASTIDIC GLUCOSE TRANSPORTER 4"/>
    <property type="match status" value="1"/>
</dbReference>
<feature type="transmembrane region" description="Helical" evidence="8">
    <location>
        <begin position="369"/>
        <end position="397"/>
    </location>
</feature>
<gene>
    <name evidence="10" type="ORF">PV06_09028</name>
</gene>
<keyword evidence="6 8" id="KW-0472">Membrane</keyword>
<dbReference type="InterPro" id="IPR003663">
    <property type="entry name" value="Sugar/inositol_transpt"/>
</dbReference>
<dbReference type="GO" id="GO:0005351">
    <property type="term" value="F:carbohydrate:proton symporter activity"/>
    <property type="evidence" value="ECO:0007669"/>
    <property type="project" value="TreeGrafter"/>
</dbReference>
<proteinExistence type="inferred from homology"/>
<evidence type="ECO:0000256" key="1">
    <source>
        <dbReference type="ARBA" id="ARBA00004141"/>
    </source>
</evidence>
<dbReference type="RefSeq" id="XP_016259454.1">
    <property type="nucleotide sequence ID" value="XM_016410432.1"/>
</dbReference>
<dbReference type="HOGENOM" id="CLU_001265_30_1_1"/>
<evidence type="ECO:0000256" key="4">
    <source>
        <dbReference type="ARBA" id="ARBA00022692"/>
    </source>
</evidence>
<dbReference type="Pfam" id="PF00083">
    <property type="entry name" value="Sugar_tr"/>
    <property type="match status" value="1"/>
</dbReference>
<dbReference type="InterPro" id="IPR020846">
    <property type="entry name" value="MFS_dom"/>
</dbReference>
<dbReference type="Proteomes" id="UP000053342">
    <property type="component" value="Unassembled WGS sequence"/>
</dbReference>
<feature type="transmembrane region" description="Helical" evidence="8">
    <location>
        <begin position="129"/>
        <end position="147"/>
    </location>
</feature>
<reference evidence="10 11" key="1">
    <citation type="submission" date="2015-01" db="EMBL/GenBank/DDBJ databases">
        <title>The Genome Sequence of Exophiala oligosperma CBS72588.</title>
        <authorList>
            <consortium name="The Broad Institute Genomics Platform"/>
            <person name="Cuomo C."/>
            <person name="de Hoog S."/>
            <person name="Gorbushina A."/>
            <person name="Stielow B."/>
            <person name="Teixiera M."/>
            <person name="Abouelleil A."/>
            <person name="Chapman S.B."/>
            <person name="Priest M."/>
            <person name="Young S.K."/>
            <person name="Wortman J."/>
            <person name="Nusbaum C."/>
            <person name="Birren B."/>
        </authorList>
    </citation>
    <scope>NUCLEOTIDE SEQUENCE [LARGE SCALE GENOMIC DNA]</scope>
    <source>
        <strain evidence="10 11">CBS 72588</strain>
    </source>
</reference>
<dbReference type="PROSITE" id="PS50850">
    <property type="entry name" value="MFS"/>
    <property type="match status" value="1"/>
</dbReference>
<accession>A0A0D2D7W3</accession>
<evidence type="ECO:0000256" key="3">
    <source>
        <dbReference type="ARBA" id="ARBA00022448"/>
    </source>
</evidence>
<feature type="transmembrane region" description="Helical" evidence="8">
    <location>
        <begin position="444"/>
        <end position="462"/>
    </location>
</feature>
<comment type="subcellular location">
    <subcellularLocation>
        <location evidence="1">Membrane</location>
        <topology evidence="1">Multi-pass membrane protein</topology>
    </subcellularLocation>
</comment>